<name>A0AA38Q982_9AGAR</name>
<dbReference type="EMBL" id="MU801895">
    <property type="protein sequence ID" value="KAJ3989766.1"/>
    <property type="molecule type" value="Genomic_DNA"/>
</dbReference>
<gene>
    <name evidence="1" type="ORF">F5890DRAFT_1048866</name>
</gene>
<evidence type="ECO:0000313" key="1">
    <source>
        <dbReference type="EMBL" id="KAJ3989766.1"/>
    </source>
</evidence>
<sequence>MGHLLALLHALIGPLRQMKARKLLSKPLELVIFLLVLPIRNTLFPTLTLFHKINILPDVVGHPILTVQTWIELMECIFVGITIQTFRSSLRSLFEQQRWYLSLYVYCRQRNLSSSYSSNDAHCYLEVIGIRNFSKNYRPNALSERQL</sequence>
<comment type="caution">
    <text evidence="1">The sequence shown here is derived from an EMBL/GenBank/DDBJ whole genome shotgun (WGS) entry which is preliminary data.</text>
</comment>
<organism evidence="1 2">
    <name type="scientific">Lentinula detonsa</name>
    <dbReference type="NCBI Taxonomy" id="2804962"/>
    <lineage>
        <taxon>Eukaryota</taxon>
        <taxon>Fungi</taxon>
        <taxon>Dikarya</taxon>
        <taxon>Basidiomycota</taxon>
        <taxon>Agaricomycotina</taxon>
        <taxon>Agaricomycetes</taxon>
        <taxon>Agaricomycetidae</taxon>
        <taxon>Agaricales</taxon>
        <taxon>Marasmiineae</taxon>
        <taxon>Omphalotaceae</taxon>
        <taxon>Lentinula</taxon>
    </lineage>
</organism>
<dbReference type="AlphaFoldDB" id="A0AA38Q982"/>
<reference evidence="1" key="1">
    <citation type="submission" date="2022-08" db="EMBL/GenBank/DDBJ databases">
        <authorList>
            <consortium name="DOE Joint Genome Institute"/>
            <person name="Min B."/>
            <person name="Riley R."/>
            <person name="Sierra-Patev S."/>
            <person name="Naranjo-Ortiz M."/>
            <person name="Looney B."/>
            <person name="Konkel Z."/>
            <person name="Slot J.C."/>
            <person name="Sakamoto Y."/>
            <person name="Steenwyk J.L."/>
            <person name="Rokas A."/>
            <person name="Carro J."/>
            <person name="Camarero S."/>
            <person name="Ferreira P."/>
            <person name="Molpeceres G."/>
            <person name="Ruiz-Duenas F.J."/>
            <person name="Serrano A."/>
            <person name="Henrissat B."/>
            <person name="Drula E."/>
            <person name="Hughes K.W."/>
            <person name="Mata J.L."/>
            <person name="Ishikawa N.K."/>
            <person name="Vargas-Isla R."/>
            <person name="Ushijima S."/>
            <person name="Smith C.A."/>
            <person name="Ahrendt S."/>
            <person name="Andreopoulos W."/>
            <person name="He G."/>
            <person name="Labutti K."/>
            <person name="Lipzen A."/>
            <person name="Ng V."/>
            <person name="Sandor L."/>
            <person name="Barry K."/>
            <person name="Martinez A.T."/>
            <person name="Xiao Y."/>
            <person name="Gibbons J.G."/>
            <person name="Terashima K."/>
            <person name="Hibbett D.S."/>
            <person name="Grigoriev I.V."/>
        </authorList>
    </citation>
    <scope>NUCLEOTIDE SEQUENCE</scope>
    <source>
        <strain evidence="1">TFB7829</strain>
    </source>
</reference>
<accession>A0AA38Q982</accession>
<protein>
    <submittedName>
        <fullName evidence="1">Uncharacterized protein</fullName>
    </submittedName>
</protein>
<proteinExistence type="predicted"/>
<dbReference type="Proteomes" id="UP001163850">
    <property type="component" value="Unassembled WGS sequence"/>
</dbReference>
<evidence type="ECO:0000313" key="2">
    <source>
        <dbReference type="Proteomes" id="UP001163850"/>
    </source>
</evidence>